<accession>A0A0D9VAK9</accession>
<feature type="transmembrane region" description="Helical" evidence="1">
    <location>
        <begin position="24"/>
        <end position="48"/>
    </location>
</feature>
<keyword evidence="1" id="KW-1133">Transmembrane helix</keyword>
<dbReference type="AlphaFoldDB" id="A0A0D9VAK9"/>
<dbReference type="HOGENOM" id="CLU_2547279_0_0_1"/>
<dbReference type="Proteomes" id="UP000032180">
    <property type="component" value="Chromosome 1"/>
</dbReference>
<reference evidence="2 3" key="1">
    <citation type="submission" date="2012-08" db="EMBL/GenBank/DDBJ databases">
        <title>Oryza genome evolution.</title>
        <authorList>
            <person name="Wing R.A."/>
        </authorList>
    </citation>
    <scope>NUCLEOTIDE SEQUENCE</scope>
</reference>
<reference evidence="2" key="3">
    <citation type="submission" date="2015-04" db="UniProtKB">
        <authorList>
            <consortium name="EnsemblPlants"/>
        </authorList>
    </citation>
    <scope>IDENTIFICATION</scope>
</reference>
<protein>
    <submittedName>
        <fullName evidence="2">Uncharacterized protein</fullName>
    </submittedName>
</protein>
<name>A0A0D9VAK9_9ORYZ</name>
<proteinExistence type="predicted"/>
<dbReference type="EnsemblPlants" id="LPERR01G39160.1">
    <property type="protein sequence ID" value="LPERR01G39160.1"/>
    <property type="gene ID" value="LPERR01G39160"/>
</dbReference>
<keyword evidence="1" id="KW-0472">Membrane</keyword>
<sequence>MDCVAIEIVMQVILRRSISRLQEVFAMAMELGAAILVAVRFSGGMAVHLRPSTPSSPAISRTTTATTTYYYSPVAASMISMSRLDRH</sequence>
<evidence type="ECO:0000313" key="2">
    <source>
        <dbReference type="EnsemblPlants" id="LPERR01G39160.1"/>
    </source>
</evidence>
<keyword evidence="1" id="KW-0812">Transmembrane</keyword>
<keyword evidence="3" id="KW-1185">Reference proteome</keyword>
<reference evidence="3" key="2">
    <citation type="submission" date="2013-12" db="EMBL/GenBank/DDBJ databases">
        <authorList>
            <person name="Yu Y."/>
            <person name="Lee S."/>
            <person name="de Baynast K."/>
            <person name="Wissotski M."/>
            <person name="Liu L."/>
            <person name="Talag J."/>
            <person name="Goicoechea J."/>
            <person name="Angelova A."/>
            <person name="Jetty R."/>
            <person name="Kudrna D."/>
            <person name="Golser W."/>
            <person name="Rivera L."/>
            <person name="Zhang J."/>
            <person name="Wing R."/>
        </authorList>
    </citation>
    <scope>NUCLEOTIDE SEQUENCE</scope>
</reference>
<dbReference type="eggNOG" id="ENOG502SXFW">
    <property type="taxonomic scope" value="Eukaryota"/>
</dbReference>
<organism evidence="2 3">
    <name type="scientific">Leersia perrieri</name>
    <dbReference type="NCBI Taxonomy" id="77586"/>
    <lineage>
        <taxon>Eukaryota</taxon>
        <taxon>Viridiplantae</taxon>
        <taxon>Streptophyta</taxon>
        <taxon>Embryophyta</taxon>
        <taxon>Tracheophyta</taxon>
        <taxon>Spermatophyta</taxon>
        <taxon>Magnoliopsida</taxon>
        <taxon>Liliopsida</taxon>
        <taxon>Poales</taxon>
        <taxon>Poaceae</taxon>
        <taxon>BOP clade</taxon>
        <taxon>Oryzoideae</taxon>
        <taxon>Oryzeae</taxon>
        <taxon>Oryzinae</taxon>
        <taxon>Leersia</taxon>
    </lineage>
</organism>
<evidence type="ECO:0000313" key="3">
    <source>
        <dbReference type="Proteomes" id="UP000032180"/>
    </source>
</evidence>
<feature type="transmembrane region" description="Helical" evidence="1">
    <location>
        <begin position="68"/>
        <end position="84"/>
    </location>
</feature>
<dbReference type="Gramene" id="LPERR01G39160.1">
    <property type="protein sequence ID" value="LPERR01G39160.1"/>
    <property type="gene ID" value="LPERR01G39160"/>
</dbReference>
<evidence type="ECO:0000256" key="1">
    <source>
        <dbReference type="SAM" id="Phobius"/>
    </source>
</evidence>